<keyword evidence="2" id="KW-1185">Reference proteome</keyword>
<name>A0ABY3WSB8_9ACTN</name>
<reference evidence="1 2" key="1">
    <citation type="submission" date="2021-03" db="EMBL/GenBank/DDBJ databases">
        <title>Complete genome of Streptomyces formicae strain 1H-GS9 (DSM 100524).</title>
        <authorList>
            <person name="Atanasov K.E."/>
            <person name="Altabella T."/>
            <person name="Ferrer A."/>
        </authorList>
    </citation>
    <scope>NUCLEOTIDE SEQUENCE [LARGE SCALE GENOMIC DNA]</scope>
    <source>
        <strain evidence="1 2">1H-GS9</strain>
    </source>
</reference>
<evidence type="ECO:0008006" key="3">
    <source>
        <dbReference type="Google" id="ProtNLM"/>
    </source>
</evidence>
<dbReference type="InterPro" id="IPR011990">
    <property type="entry name" value="TPR-like_helical_dom_sf"/>
</dbReference>
<gene>
    <name evidence="1" type="ORF">J4032_15165</name>
</gene>
<dbReference type="Proteomes" id="UP000828924">
    <property type="component" value="Chromosome"/>
</dbReference>
<sequence length="419" mass="45915">MEENVKLAARMEELGFGQAELARRVNAEIQRLTGALGKMTDSDVRRLLKGRTRWPQAKQRLCLEKVLGASAVDLGFVPRRKPSPASPEDDLVKRRTFTRAATGTILAASPLITAGNRIGMSDVTRFGKAFNDLIEADNRAGGDSGTERKALGCAAELMALQQNSSSSQRVRSQIYFLAAAFTSTAMWAAVDARRADDAQRHLEKAVTLAGLSGDSKIQHRIWGHASMLAVQRKRYTDAIAAVEAAKSLSVSRRDPLFGSLAYARAAGIYSEAREPEVALRNLGAAERAFERVDFAEQRPSWMGFFDRAELEGLSALVRLDLGDFDVAESHLHRTLSLLRPDMLRNRAYYTAKLSFSQLGQGDVELATATMTSVPSVSPAAANSGRVRKLMDSFGQELGRVASGSSLHREWLDRNRKVFS</sequence>
<proteinExistence type="predicted"/>
<dbReference type="RefSeq" id="WP_242331298.1">
    <property type="nucleotide sequence ID" value="NZ_CP071872.1"/>
</dbReference>
<evidence type="ECO:0000313" key="2">
    <source>
        <dbReference type="Proteomes" id="UP000828924"/>
    </source>
</evidence>
<dbReference type="EMBL" id="CP071872">
    <property type="protein sequence ID" value="UNM12683.1"/>
    <property type="molecule type" value="Genomic_DNA"/>
</dbReference>
<organism evidence="1 2">
    <name type="scientific">Streptomyces formicae</name>
    <dbReference type="NCBI Taxonomy" id="1616117"/>
    <lineage>
        <taxon>Bacteria</taxon>
        <taxon>Bacillati</taxon>
        <taxon>Actinomycetota</taxon>
        <taxon>Actinomycetes</taxon>
        <taxon>Kitasatosporales</taxon>
        <taxon>Streptomycetaceae</taxon>
        <taxon>Streptomyces</taxon>
    </lineage>
</organism>
<protein>
    <recommendedName>
        <fullName evidence="3">XRE family transcriptional regulator</fullName>
    </recommendedName>
</protein>
<evidence type="ECO:0000313" key="1">
    <source>
        <dbReference type="EMBL" id="UNM12683.1"/>
    </source>
</evidence>
<dbReference type="SUPFAM" id="SSF48452">
    <property type="entry name" value="TPR-like"/>
    <property type="match status" value="1"/>
</dbReference>
<accession>A0ABY3WSB8</accession>
<dbReference type="Gene3D" id="1.25.40.10">
    <property type="entry name" value="Tetratricopeptide repeat domain"/>
    <property type="match status" value="1"/>
</dbReference>